<dbReference type="Pfam" id="PF22612">
    <property type="entry name" value="GH113"/>
    <property type="match status" value="1"/>
</dbReference>
<dbReference type="EMBL" id="GG738868">
    <property type="protein sequence ID" value="EFC44416.1"/>
    <property type="molecule type" value="Genomic_DNA"/>
</dbReference>
<organism evidence="3">
    <name type="scientific">Naegleria gruberi</name>
    <name type="common">Amoeba</name>
    <dbReference type="NCBI Taxonomy" id="5762"/>
    <lineage>
        <taxon>Eukaryota</taxon>
        <taxon>Discoba</taxon>
        <taxon>Heterolobosea</taxon>
        <taxon>Tetramitia</taxon>
        <taxon>Eutetramitia</taxon>
        <taxon>Vahlkampfiidae</taxon>
        <taxon>Naegleria</taxon>
    </lineage>
</organism>
<proteinExistence type="predicted"/>
<feature type="signal peptide" evidence="1">
    <location>
        <begin position="1"/>
        <end position="15"/>
    </location>
</feature>
<dbReference type="OMA" id="WLEMFIR"/>
<reference evidence="2 3" key="1">
    <citation type="journal article" date="2010" name="Cell">
        <title>The genome of Naegleria gruberi illuminates early eukaryotic versatility.</title>
        <authorList>
            <person name="Fritz-Laylin L.K."/>
            <person name="Prochnik S.E."/>
            <person name="Ginger M.L."/>
            <person name="Dacks J.B."/>
            <person name="Carpenter M.L."/>
            <person name="Field M.C."/>
            <person name="Kuo A."/>
            <person name="Paredez A."/>
            <person name="Chapman J."/>
            <person name="Pham J."/>
            <person name="Shu S."/>
            <person name="Neupane R."/>
            <person name="Cipriano M."/>
            <person name="Mancuso J."/>
            <person name="Tu H."/>
            <person name="Salamov A."/>
            <person name="Lindquist E."/>
            <person name="Shapiro H."/>
            <person name="Lucas S."/>
            <person name="Grigoriev I.V."/>
            <person name="Cande W.Z."/>
            <person name="Fulton C."/>
            <person name="Rokhsar D.S."/>
            <person name="Dawson S.C."/>
        </authorList>
    </citation>
    <scope>NUCLEOTIDE SEQUENCE [LARGE SCALE GENOMIC DNA]</scope>
    <source>
        <strain evidence="2 3">NEG-M</strain>
    </source>
</reference>
<dbReference type="eggNOG" id="ENOG502SWVE">
    <property type="taxonomic scope" value="Eukaryota"/>
</dbReference>
<dbReference type="InParanoid" id="D2VF85"/>
<feature type="chain" id="PRO_5012813386" evidence="1">
    <location>
        <begin position="16"/>
        <end position="350"/>
    </location>
</feature>
<protein>
    <submittedName>
        <fullName evidence="2">Predicted protein</fullName>
    </submittedName>
</protein>
<dbReference type="AlphaFoldDB" id="D2VF85"/>
<dbReference type="InterPro" id="IPR017853">
    <property type="entry name" value="GH"/>
</dbReference>
<dbReference type="KEGG" id="ngr:NAEGRDRAFT_49056"/>
<dbReference type="SUPFAM" id="SSF51445">
    <property type="entry name" value="(Trans)glycosidases"/>
    <property type="match status" value="1"/>
</dbReference>
<name>D2VF85_NAEGR</name>
<keyword evidence="3" id="KW-1185">Reference proteome</keyword>
<dbReference type="RefSeq" id="XP_002677160.1">
    <property type="nucleotide sequence ID" value="XM_002677114.1"/>
</dbReference>
<dbReference type="InterPro" id="IPR055151">
    <property type="entry name" value="GH113"/>
</dbReference>
<sequence length="350" mass="40103">MVLMLMMINLSMIKAKSIDDRIKLKVKGVNFPVYDPSRVPLQVVQENLAQMASVGVNAISLEVLWEQDDFQSNEVRRNYESPSDEWLEMFIRQTKLFNMNLLIKPIIEVPGNVSMYIRPSNATLWFESYSKLIVPLAMLCERNRVESLSVALEIPYVAVPIQNLPLWNNLIASVRKVYPSGKLTYASIYYHEFEKVPFWNLLDFIGIEAYYSMATTDNPHPPLEEMKRIYISQMNYLRNWVKTIQKPIIFTEIGYPSTQACATQPTVFPTRSQGCIGPIFSPNVTCQQAAYETIFSVLPSFSDILDGLYLFSWDNPSTPDYHEGGPLYSCFFTPLMKPAFKVLTSAYSNN</sequence>
<accession>D2VF85</accession>
<dbReference type="Gene3D" id="3.20.20.80">
    <property type="entry name" value="Glycosidases"/>
    <property type="match status" value="1"/>
</dbReference>
<evidence type="ECO:0000313" key="3">
    <source>
        <dbReference type="Proteomes" id="UP000006671"/>
    </source>
</evidence>
<evidence type="ECO:0000256" key="1">
    <source>
        <dbReference type="SAM" id="SignalP"/>
    </source>
</evidence>
<keyword evidence="1" id="KW-0732">Signal</keyword>
<dbReference type="OrthoDB" id="10035790at2759"/>
<dbReference type="CDD" id="cd19608">
    <property type="entry name" value="GH113_mannanase-like"/>
    <property type="match status" value="1"/>
</dbReference>
<dbReference type="VEuPathDB" id="AmoebaDB:NAEGRDRAFT_49056"/>
<gene>
    <name evidence="2" type="ORF">NAEGRDRAFT_49056</name>
</gene>
<dbReference type="GeneID" id="8848219"/>
<evidence type="ECO:0000313" key="2">
    <source>
        <dbReference type="EMBL" id="EFC44416.1"/>
    </source>
</evidence>
<dbReference type="Proteomes" id="UP000006671">
    <property type="component" value="Unassembled WGS sequence"/>
</dbReference>